<sequence length="359" mass="37931">MLASELGCTDLTILDTSHPDTIQSTNFENVNLVVSSKSGGTVETIASMAYALSHGARASDLTIITDPGTPLDELGQSLGAVVLQGDPQTGGRFSALSVFGIAPILIAGATSVPETVLGEEEWIESFVHGMQAAPPSGWDTMTVSGDPLTSFTALWEEQLLAESTGKDGKGLLPTPGAPRKILDIALHVQRTHAFTVGLCTALGVNPFDQPDVESAKRRTFAELSSPTPDEFIDPANLGGWIERGGPFVLQVYGPLSCAPEVASLRSSMAMMGHEVSAGLGPRYLHSTGQIHKGGSASLRFLQILIEPSSTPERISGREYSFHDLLGAQARGDFQDLTGRGRDVVRVKLAPGEHLLGLLH</sequence>
<organism evidence="1">
    <name type="scientific">freshwater metagenome</name>
    <dbReference type="NCBI Taxonomy" id="449393"/>
    <lineage>
        <taxon>unclassified sequences</taxon>
        <taxon>metagenomes</taxon>
        <taxon>ecological metagenomes</taxon>
    </lineage>
</organism>
<dbReference type="AlphaFoldDB" id="A0A6J7CK22"/>
<proteinExistence type="predicted"/>
<accession>A0A6J7CK22</accession>
<dbReference type="InterPro" id="IPR046348">
    <property type="entry name" value="SIS_dom_sf"/>
</dbReference>
<dbReference type="GO" id="GO:1901135">
    <property type="term" value="P:carbohydrate derivative metabolic process"/>
    <property type="evidence" value="ECO:0007669"/>
    <property type="project" value="InterPro"/>
</dbReference>
<protein>
    <submittedName>
        <fullName evidence="1">Unannotated protein</fullName>
    </submittedName>
</protein>
<reference evidence="1" key="1">
    <citation type="submission" date="2020-05" db="EMBL/GenBank/DDBJ databases">
        <authorList>
            <person name="Chiriac C."/>
            <person name="Salcher M."/>
            <person name="Ghai R."/>
            <person name="Kavagutti S V."/>
        </authorList>
    </citation>
    <scope>NUCLEOTIDE SEQUENCE</scope>
</reference>
<dbReference type="EMBL" id="CAFBLN010000001">
    <property type="protein sequence ID" value="CAB4858081.1"/>
    <property type="molecule type" value="Genomic_DNA"/>
</dbReference>
<dbReference type="GO" id="GO:0097367">
    <property type="term" value="F:carbohydrate derivative binding"/>
    <property type="evidence" value="ECO:0007669"/>
    <property type="project" value="InterPro"/>
</dbReference>
<name>A0A6J7CK22_9ZZZZ</name>
<dbReference type="SUPFAM" id="SSF53697">
    <property type="entry name" value="SIS domain"/>
    <property type="match status" value="1"/>
</dbReference>
<evidence type="ECO:0000313" key="1">
    <source>
        <dbReference type="EMBL" id="CAB4858081.1"/>
    </source>
</evidence>
<gene>
    <name evidence="1" type="ORF">UFOPK3381_00100</name>
</gene>
<dbReference type="Gene3D" id="3.40.50.10490">
    <property type="entry name" value="Glucose-6-phosphate isomerase like protein, domain 1"/>
    <property type="match status" value="2"/>
</dbReference>